<evidence type="ECO:0000313" key="2">
    <source>
        <dbReference type="Proteomes" id="UP000266673"/>
    </source>
</evidence>
<protein>
    <submittedName>
        <fullName evidence="1">Uncharacterized protein</fullName>
    </submittedName>
</protein>
<name>A0A397VV79_9GLOM</name>
<gene>
    <name evidence="1" type="ORF">C2G38_2074269</name>
</gene>
<reference evidence="1 2" key="1">
    <citation type="submission" date="2018-06" db="EMBL/GenBank/DDBJ databases">
        <title>Comparative genomics reveals the genomic features of Rhizophagus irregularis, R. cerebriforme, R. diaphanum and Gigaspora rosea, and their symbiotic lifestyle signature.</title>
        <authorList>
            <person name="Morin E."/>
            <person name="San Clemente H."/>
            <person name="Chen E.C.H."/>
            <person name="De La Providencia I."/>
            <person name="Hainaut M."/>
            <person name="Kuo A."/>
            <person name="Kohler A."/>
            <person name="Murat C."/>
            <person name="Tang N."/>
            <person name="Roy S."/>
            <person name="Loubradou J."/>
            <person name="Henrissat B."/>
            <person name="Grigoriev I.V."/>
            <person name="Corradi N."/>
            <person name="Roux C."/>
            <person name="Martin F.M."/>
        </authorList>
    </citation>
    <scope>NUCLEOTIDE SEQUENCE [LARGE SCALE GENOMIC DNA]</scope>
    <source>
        <strain evidence="1 2">DAOM 194757</strain>
    </source>
</reference>
<accession>A0A397VV79</accession>
<proteinExistence type="predicted"/>
<keyword evidence="2" id="KW-1185">Reference proteome</keyword>
<dbReference type="AlphaFoldDB" id="A0A397VV79"/>
<dbReference type="Proteomes" id="UP000266673">
    <property type="component" value="Unassembled WGS sequence"/>
</dbReference>
<comment type="caution">
    <text evidence="1">The sequence shown here is derived from an EMBL/GenBank/DDBJ whole genome shotgun (WGS) entry which is preliminary data.</text>
</comment>
<dbReference type="EMBL" id="QKWP01000286">
    <property type="protein sequence ID" value="RIB22926.1"/>
    <property type="molecule type" value="Genomic_DNA"/>
</dbReference>
<evidence type="ECO:0000313" key="1">
    <source>
        <dbReference type="EMBL" id="RIB22926.1"/>
    </source>
</evidence>
<organism evidence="1 2">
    <name type="scientific">Gigaspora rosea</name>
    <dbReference type="NCBI Taxonomy" id="44941"/>
    <lineage>
        <taxon>Eukaryota</taxon>
        <taxon>Fungi</taxon>
        <taxon>Fungi incertae sedis</taxon>
        <taxon>Mucoromycota</taxon>
        <taxon>Glomeromycotina</taxon>
        <taxon>Glomeromycetes</taxon>
        <taxon>Diversisporales</taxon>
        <taxon>Gigasporaceae</taxon>
        <taxon>Gigaspora</taxon>
    </lineage>
</organism>
<sequence>MNLLNHYLTLYVLRCFLIYRIKNQKKKEVEISKMRRNIRTTEGIVFGGLYLIF</sequence>